<dbReference type="AlphaFoldDB" id="A0A382MTQ2"/>
<gene>
    <name evidence="4" type="ORF">METZ01_LOCUS304784</name>
</gene>
<feature type="domain" description="LamG-like jellyroll fold" evidence="3">
    <location>
        <begin position="110"/>
        <end position="245"/>
    </location>
</feature>
<feature type="non-terminal residue" evidence="4">
    <location>
        <position position="291"/>
    </location>
</feature>
<dbReference type="PROSITE" id="PS51257">
    <property type="entry name" value="PROKAR_LIPOPROTEIN"/>
    <property type="match status" value="1"/>
</dbReference>
<dbReference type="InterPro" id="IPR013320">
    <property type="entry name" value="ConA-like_dom_sf"/>
</dbReference>
<keyword evidence="2" id="KW-1015">Disulfide bond</keyword>
<dbReference type="Pfam" id="PF13385">
    <property type="entry name" value="Laminin_G_3"/>
    <property type="match status" value="1"/>
</dbReference>
<evidence type="ECO:0000259" key="3">
    <source>
        <dbReference type="SMART" id="SM00560"/>
    </source>
</evidence>
<name>A0A382MTQ2_9ZZZZ</name>
<proteinExistence type="predicted"/>
<dbReference type="Gene3D" id="2.60.120.200">
    <property type="match status" value="1"/>
</dbReference>
<dbReference type="SMART" id="SM00560">
    <property type="entry name" value="LamGL"/>
    <property type="match status" value="1"/>
</dbReference>
<dbReference type="SUPFAM" id="SSF49899">
    <property type="entry name" value="Concanavalin A-like lectins/glucanases"/>
    <property type="match status" value="1"/>
</dbReference>
<dbReference type="InterPro" id="IPR006558">
    <property type="entry name" value="LamG-like"/>
</dbReference>
<dbReference type="EMBL" id="UINC01095667">
    <property type="protein sequence ID" value="SVC51930.1"/>
    <property type="molecule type" value="Genomic_DNA"/>
</dbReference>
<keyword evidence="1" id="KW-0732">Signal</keyword>
<sequence length="291" mass="33149">MNKVLYIILIFLFSLTVISCAKKDDSSSSPSISSSSSSGANATSSCPGCIVLYIDKESLSKYKTDNYLLLDPFEGHRQNGLKTADFEFYHESSSFPDMIDLTENAPTLGDTFTIEMWIWSDQHGEEHQRIIGPNPYISLHGKIANDNGSEIRYGLNKKGVRIRHIIKKVDWYHIAVTFDRSDDFIFYLNGEEVSRYKWGKKTSEAAPWDNATRYIGGKVDNHFNGGTFLGKIDDVRMWNVVRSQEEIQETIRSRNQPKTGNEPGYENLVAYYPMDLNDDNATWELVDLSPR</sequence>
<evidence type="ECO:0000256" key="2">
    <source>
        <dbReference type="ARBA" id="ARBA00023157"/>
    </source>
</evidence>
<reference evidence="4" key="1">
    <citation type="submission" date="2018-05" db="EMBL/GenBank/DDBJ databases">
        <authorList>
            <person name="Lanie J.A."/>
            <person name="Ng W.-L."/>
            <person name="Kazmierczak K.M."/>
            <person name="Andrzejewski T.M."/>
            <person name="Davidsen T.M."/>
            <person name="Wayne K.J."/>
            <person name="Tettelin H."/>
            <person name="Glass J.I."/>
            <person name="Rusch D."/>
            <person name="Podicherti R."/>
            <person name="Tsui H.-C.T."/>
            <person name="Winkler M.E."/>
        </authorList>
    </citation>
    <scope>NUCLEOTIDE SEQUENCE</scope>
</reference>
<evidence type="ECO:0000256" key="1">
    <source>
        <dbReference type="ARBA" id="ARBA00022729"/>
    </source>
</evidence>
<accession>A0A382MTQ2</accession>
<organism evidence="4">
    <name type="scientific">marine metagenome</name>
    <dbReference type="NCBI Taxonomy" id="408172"/>
    <lineage>
        <taxon>unclassified sequences</taxon>
        <taxon>metagenomes</taxon>
        <taxon>ecological metagenomes</taxon>
    </lineage>
</organism>
<evidence type="ECO:0000313" key="4">
    <source>
        <dbReference type="EMBL" id="SVC51930.1"/>
    </source>
</evidence>
<protein>
    <recommendedName>
        <fullName evidence="3">LamG-like jellyroll fold domain-containing protein</fullName>
    </recommendedName>
</protein>